<name>A0A6A6HQT4_9PLEO</name>
<dbReference type="AlphaFoldDB" id="A0A6A6HQT4"/>
<feature type="compositionally biased region" description="Basic and acidic residues" evidence="1">
    <location>
        <begin position="39"/>
        <end position="50"/>
    </location>
</feature>
<accession>A0A6A6HQT4</accession>
<dbReference type="RefSeq" id="XP_033675385.1">
    <property type="nucleotide sequence ID" value="XM_033830649.1"/>
</dbReference>
<sequence length="329" mass="37619">MESGQQLAESMDSKTSPGAPKVPQRFPSACGLSLCRPHPPKEPRRARDSSSRSIGSRLAKVFGLRRRIQLQPQSAFLSLPLEIRHQIYLYAFASSMIHEPEKTPLSTWDHLLLSCRQVKMEMGSAPAQPIISLVVGHWKQTFPNHPLQVSATVKDGVVRELAIGVPRAVLQPAYQHLVASYIPDYISPLFRIYTDTLTLKIHDDGSPLVDTTRVPVPYHMFGQILSIVWARERTLSSWGRKIFKNPLPPPPSRHYYNAKKIVVNWQGSLAGMQSRHISLLLCMYLEWALSKPVRRVIHLRHRRFVLNWVDKSHFCIEGVSWESKTRFRR</sequence>
<feature type="compositionally biased region" description="Polar residues" evidence="1">
    <location>
        <begin position="1"/>
        <end position="16"/>
    </location>
</feature>
<evidence type="ECO:0000256" key="1">
    <source>
        <dbReference type="SAM" id="MobiDB-lite"/>
    </source>
</evidence>
<feature type="region of interest" description="Disordered" evidence="1">
    <location>
        <begin position="1"/>
        <end position="53"/>
    </location>
</feature>
<keyword evidence="3" id="KW-1185">Reference proteome</keyword>
<gene>
    <name evidence="2" type="ORF">BU26DRAFT_526035</name>
</gene>
<evidence type="ECO:0000313" key="3">
    <source>
        <dbReference type="Proteomes" id="UP000800094"/>
    </source>
</evidence>
<organism evidence="2 3">
    <name type="scientific">Trematosphaeria pertusa</name>
    <dbReference type="NCBI Taxonomy" id="390896"/>
    <lineage>
        <taxon>Eukaryota</taxon>
        <taxon>Fungi</taxon>
        <taxon>Dikarya</taxon>
        <taxon>Ascomycota</taxon>
        <taxon>Pezizomycotina</taxon>
        <taxon>Dothideomycetes</taxon>
        <taxon>Pleosporomycetidae</taxon>
        <taxon>Pleosporales</taxon>
        <taxon>Massarineae</taxon>
        <taxon>Trematosphaeriaceae</taxon>
        <taxon>Trematosphaeria</taxon>
    </lineage>
</organism>
<dbReference type="GeneID" id="54583979"/>
<evidence type="ECO:0000313" key="2">
    <source>
        <dbReference type="EMBL" id="KAF2240381.1"/>
    </source>
</evidence>
<reference evidence="2" key="1">
    <citation type="journal article" date="2020" name="Stud. Mycol.">
        <title>101 Dothideomycetes genomes: a test case for predicting lifestyles and emergence of pathogens.</title>
        <authorList>
            <person name="Haridas S."/>
            <person name="Albert R."/>
            <person name="Binder M."/>
            <person name="Bloem J."/>
            <person name="Labutti K."/>
            <person name="Salamov A."/>
            <person name="Andreopoulos B."/>
            <person name="Baker S."/>
            <person name="Barry K."/>
            <person name="Bills G."/>
            <person name="Bluhm B."/>
            <person name="Cannon C."/>
            <person name="Castanera R."/>
            <person name="Culley D."/>
            <person name="Daum C."/>
            <person name="Ezra D."/>
            <person name="Gonzalez J."/>
            <person name="Henrissat B."/>
            <person name="Kuo A."/>
            <person name="Liang C."/>
            <person name="Lipzen A."/>
            <person name="Lutzoni F."/>
            <person name="Magnuson J."/>
            <person name="Mondo S."/>
            <person name="Nolan M."/>
            <person name="Ohm R."/>
            <person name="Pangilinan J."/>
            <person name="Park H.-J."/>
            <person name="Ramirez L."/>
            <person name="Alfaro M."/>
            <person name="Sun H."/>
            <person name="Tritt A."/>
            <person name="Yoshinaga Y."/>
            <person name="Zwiers L.-H."/>
            <person name="Turgeon B."/>
            <person name="Goodwin S."/>
            <person name="Spatafora J."/>
            <person name="Crous P."/>
            <person name="Grigoriev I."/>
        </authorList>
    </citation>
    <scope>NUCLEOTIDE SEQUENCE</scope>
    <source>
        <strain evidence="2">CBS 122368</strain>
    </source>
</reference>
<dbReference type="Proteomes" id="UP000800094">
    <property type="component" value="Unassembled WGS sequence"/>
</dbReference>
<dbReference type="OrthoDB" id="3785456at2759"/>
<proteinExistence type="predicted"/>
<protein>
    <submittedName>
        <fullName evidence="2">Uncharacterized protein</fullName>
    </submittedName>
</protein>
<dbReference type="EMBL" id="ML987218">
    <property type="protein sequence ID" value="KAF2240381.1"/>
    <property type="molecule type" value="Genomic_DNA"/>
</dbReference>